<dbReference type="EMBL" id="JAFDVD010000005">
    <property type="protein sequence ID" value="MBM6399601.1"/>
    <property type="molecule type" value="Genomic_DNA"/>
</dbReference>
<dbReference type="PANTHER" id="PTHR46649:SF4">
    <property type="entry name" value="HALOACID DEHALOGENASE-LIKE HYDROLASE (HAD) SUPERFAMILY PROTEIN"/>
    <property type="match status" value="1"/>
</dbReference>
<keyword evidence="2" id="KW-1185">Reference proteome</keyword>
<proteinExistence type="predicted"/>
<dbReference type="GO" id="GO:0016787">
    <property type="term" value="F:hydrolase activity"/>
    <property type="evidence" value="ECO:0007669"/>
    <property type="project" value="UniProtKB-KW"/>
</dbReference>
<dbReference type="PANTHER" id="PTHR46649">
    <property type="match status" value="1"/>
</dbReference>
<comment type="caution">
    <text evidence="1">The sequence shown here is derived from an EMBL/GenBank/DDBJ whole genome shotgun (WGS) entry which is preliminary data.</text>
</comment>
<dbReference type="Gene3D" id="1.20.120.1600">
    <property type="match status" value="1"/>
</dbReference>
<dbReference type="InterPro" id="IPR023214">
    <property type="entry name" value="HAD_sf"/>
</dbReference>
<dbReference type="Proteomes" id="UP001430172">
    <property type="component" value="Unassembled WGS sequence"/>
</dbReference>
<dbReference type="NCBIfam" id="TIGR01509">
    <property type="entry name" value="HAD-SF-IA-v3"/>
    <property type="match status" value="1"/>
</dbReference>
<dbReference type="Pfam" id="PF00702">
    <property type="entry name" value="Hydrolase"/>
    <property type="match status" value="1"/>
</dbReference>
<name>A0ABS2CIB2_9MICO</name>
<accession>A0ABS2CIB2</accession>
<organism evidence="1 2">
    <name type="scientific">Phycicoccus sonneratiae</name>
    <dbReference type="NCBI Taxonomy" id="2807628"/>
    <lineage>
        <taxon>Bacteria</taxon>
        <taxon>Bacillati</taxon>
        <taxon>Actinomycetota</taxon>
        <taxon>Actinomycetes</taxon>
        <taxon>Micrococcales</taxon>
        <taxon>Intrasporangiaceae</taxon>
        <taxon>Phycicoccus</taxon>
    </lineage>
</organism>
<evidence type="ECO:0000313" key="2">
    <source>
        <dbReference type="Proteomes" id="UP001430172"/>
    </source>
</evidence>
<evidence type="ECO:0000313" key="1">
    <source>
        <dbReference type="EMBL" id="MBM6399601.1"/>
    </source>
</evidence>
<dbReference type="RefSeq" id="WP_204130084.1">
    <property type="nucleotide sequence ID" value="NZ_JAFDVD010000005.1"/>
</dbReference>
<dbReference type="NCBIfam" id="TIGR01549">
    <property type="entry name" value="HAD-SF-IA-v1"/>
    <property type="match status" value="1"/>
</dbReference>
<gene>
    <name evidence="1" type="ORF">JQN70_04300</name>
</gene>
<dbReference type="InterPro" id="IPR006439">
    <property type="entry name" value="HAD-SF_hydro_IA"/>
</dbReference>
<sequence length="213" mass="22549">MLFDFHDTLVHADSVAGWLADARHAVGERRPSEDTVGLVLAEIWSRASTRYPDICWDLDPVQHRAAFLEVLTQESDCSHELATELYASMPARWVATDGAATLLAALAAAGTRVGVVSNIALDIRPCLERLGLLEFVDAVVLSFEVGLVKPDARIFELAAHSLGVPVTECLMVGDSPATDAGAVAAGVPTLILPVVDGRPRLATVSRALACALG</sequence>
<dbReference type="InterPro" id="IPR036412">
    <property type="entry name" value="HAD-like_sf"/>
</dbReference>
<reference evidence="1" key="1">
    <citation type="submission" date="2021-02" db="EMBL/GenBank/DDBJ databases">
        <title>Phycicoccus sp. MQZ13P-5T, whole genome shotgun sequence.</title>
        <authorList>
            <person name="Tuo L."/>
        </authorList>
    </citation>
    <scope>NUCLEOTIDE SEQUENCE</scope>
    <source>
        <strain evidence="1">MQZ13P-5</strain>
    </source>
</reference>
<dbReference type="SUPFAM" id="SSF56784">
    <property type="entry name" value="HAD-like"/>
    <property type="match status" value="1"/>
</dbReference>
<dbReference type="Gene3D" id="3.40.50.1000">
    <property type="entry name" value="HAD superfamily/HAD-like"/>
    <property type="match status" value="1"/>
</dbReference>
<protein>
    <submittedName>
        <fullName evidence="1">HAD family hydrolase</fullName>
    </submittedName>
</protein>
<keyword evidence="1" id="KW-0378">Hydrolase</keyword>